<accession>A0A4C1Y8L1</accession>
<sequence>MGGDSFSQYDLLGPTIEGEHINREYAAEVNYDTVELAETLRSGVHNLTIEQHTVFDHICHSTDNAMGEILLLDAPGGGNINAQEFSDLLLKIDEGTYPEEEGQIVSSDNLCHTVNLVKNLIASVYGDQR</sequence>
<evidence type="ECO:0000313" key="2">
    <source>
        <dbReference type="Proteomes" id="UP000299102"/>
    </source>
</evidence>
<proteinExistence type="predicted"/>
<reference evidence="1 2" key="1">
    <citation type="journal article" date="2019" name="Commun. Biol.">
        <title>The bagworm genome reveals a unique fibroin gene that provides high tensile strength.</title>
        <authorList>
            <person name="Kono N."/>
            <person name="Nakamura H."/>
            <person name="Ohtoshi R."/>
            <person name="Tomita M."/>
            <person name="Numata K."/>
            <person name="Arakawa K."/>
        </authorList>
    </citation>
    <scope>NUCLEOTIDE SEQUENCE [LARGE SCALE GENOMIC DNA]</scope>
</reference>
<dbReference type="AlphaFoldDB" id="A0A4C1Y8L1"/>
<dbReference type="Proteomes" id="UP000299102">
    <property type="component" value="Unassembled WGS sequence"/>
</dbReference>
<protein>
    <submittedName>
        <fullName evidence="1">Uncharacterized protein</fullName>
    </submittedName>
</protein>
<comment type="caution">
    <text evidence="1">The sequence shown here is derived from an EMBL/GenBank/DDBJ whole genome shotgun (WGS) entry which is preliminary data.</text>
</comment>
<evidence type="ECO:0000313" key="1">
    <source>
        <dbReference type="EMBL" id="GBP72591.1"/>
    </source>
</evidence>
<dbReference type="OrthoDB" id="272985at2759"/>
<keyword evidence="2" id="KW-1185">Reference proteome</keyword>
<name>A0A4C1Y8L1_EUMVA</name>
<dbReference type="EMBL" id="BGZK01001151">
    <property type="protein sequence ID" value="GBP72591.1"/>
    <property type="molecule type" value="Genomic_DNA"/>
</dbReference>
<organism evidence="1 2">
    <name type="scientific">Eumeta variegata</name>
    <name type="common">Bagworm moth</name>
    <name type="synonym">Eumeta japonica</name>
    <dbReference type="NCBI Taxonomy" id="151549"/>
    <lineage>
        <taxon>Eukaryota</taxon>
        <taxon>Metazoa</taxon>
        <taxon>Ecdysozoa</taxon>
        <taxon>Arthropoda</taxon>
        <taxon>Hexapoda</taxon>
        <taxon>Insecta</taxon>
        <taxon>Pterygota</taxon>
        <taxon>Neoptera</taxon>
        <taxon>Endopterygota</taxon>
        <taxon>Lepidoptera</taxon>
        <taxon>Glossata</taxon>
        <taxon>Ditrysia</taxon>
        <taxon>Tineoidea</taxon>
        <taxon>Psychidae</taxon>
        <taxon>Oiketicinae</taxon>
        <taxon>Eumeta</taxon>
    </lineage>
</organism>
<gene>
    <name evidence="1" type="ORF">EVAR_50893_1</name>
</gene>